<proteinExistence type="predicted"/>
<dbReference type="EMBL" id="QXVO01000044">
    <property type="protein sequence ID" value="RIO43395.1"/>
    <property type="molecule type" value="Genomic_DNA"/>
</dbReference>
<dbReference type="Proteomes" id="UP000285625">
    <property type="component" value="Unassembled WGS sequence"/>
</dbReference>
<gene>
    <name evidence="1" type="ORF">BUZ57_11000</name>
</gene>
<evidence type="ECO:0000313" key="2">
    <source>
        <dbReference type="Proteomes" id="UP000285625"/>
    </source>
</evidence>
<sequence length="118" mass="12979">MRALQITLGLAAGVATGLGVALMKRDSGTRIESTTVEKPKSDLEKEINNIKRSFSDILSYVNDIKTESQTVAGSIGDEVKTMIGEFQSDIDPNIKRLQSHIENLQNRGEEITNFPSKK</sequence>
<accession>A0A2T4R2T3</accession>
<evidence type="ECO:0000313" key="1">
    <source>
        <dbReference type="EMBL" id="RIO43395.1"/>
    </source>
</evidence>
<reference evidence="1 2" key="1">
    <citation type="journal article" date="2016" name="Front. Microbiol.">
        <title>Comprehensive Phylogenetic Analysis of Bovine Non-aureus Staphylococci Species Based on Whole-Genome Sequencing.</title>
        <authorList>
            <person name="Naushad S."/>
            <person name="Barkema H.W."/>
            <person name="Luby C."/>
            <person name="Condas L.A."/>
            <person name="Nobrega D.B."/>
            <person name="Carson D.A."/>
            <person name="De Buck J."/>
        </authorList>
    </citation>
    <scope>NUCLEOTIDE SEQUENCE [LARGE SCALE GENOMIC DNA]</scope>
    <source>
        <strain evidence="1 2">SNUC 5959</strain>
    </source>
</reference>
<dbReference type="AlphaFoldDB" id="A0A2T4R2T3"/>
<dbReference type="RefSeq" id="WP_107633708.1">
    <property type="nucleotide sequence ID" value="NZ_CP103964.1"/>
</dbReference>
<dbReference type="STRING" id="1284.SHYC_05535"/>
<protein>
    <submittedName>
        <fullName evidence="1">YtxH domain-containing protein</fullName>
    </submittedName>
</protein>
<organism evidence="1 2">
    <name type="scientific">Staphylococcus hyicus</name>
    <dbReference type="NCBI Taxonomy" id="1284"/>
    <lineage>
        <taxon>Bacteria</taxon>
        <taxon>Bacillati</taxon>
        <taxon>Bacillota</taxon>
        <taxon>Bacilli</taxon>
        <taxon>Bacillales</taxon>
        <taxon>Staphylococcaceae</taxon>
        <taxon>Staphylococcus</taxon>
    </lineage>
</organism>
<comment type="caution">
    <text evidence="1">The sequence shown here is derived from an EMBL/GenBank/DDBJ whole genome shotgun (WGS) entry which is preliminary data.</text>
</comment>
<name>A0A2T4R2T3_STAHY</name>